<keyword evidence="2" id="KW-1185">Reference proteome</keyword>
<accession>A0ABY0VCG0</accession>
<dbReference type="Proteomes" id="UP000198976">
    <property type="component" value="Chromosome I"/>
</dbReference>
<dbReference type="EMBL" id="LT629792">
    <property type="protein sequence ID" value="SDU07880.1"/>
    <property type="molecule type" value="Genomic_DNA"/>
</dbReference>
<dbReference type="InterPro" id="IPR017853">
    <property type="entry name" value="GH"/>
</dbReference>
<evidence type="ECO:0000313" key="1">
    <source>
        <dbReference type="EMBL" id="SDU07880.1"/>
    </source>
</evidence>
<organism evidence="1 2">
    <name type="scientific">Schaalia radingae</name>
    <dbReference type="NCBI Taxonomy" id="131110"/>
    <lineage>
        <taxon>Bacteria</taxon>
        <taxon>Bacillati</taxon>
        <taxon>Actinomycetota</taxon>
        <taxon>Actinomycetes</taxon>
        <taxon>Actinomycetales</taxon>
        <taxon>Actinomycetaceae</taxon>
        <taxon>Schaalia</taxon>
    </lineage>
</organism>
<evidence type="ECO:0000313" key="2">
    <source>
        <dbReference type="Proteomes" id="UP000198976"/>
    </source>
</evidence>
<protein>
    <recommendedName>
        <fullName evidence="3">Cellulase (Glycosyl hydrolase family 5)</fullName>
    </recommendedName>
</protein>
<proteinExistence type="predicted"/>
<sequence length="398" mass="44557">MSSIRPIAFGVNYTPRAGWFHSWLDFDADQTARDLDAIAALGMDHIRIFPLWPLLQPNRTLIRQSAIDDVRRLVQLAHERGMSTWVDVLQGHLSSFDFLPSWTLTWHHDDLFTSERIRSGQAALVNELSTQLADEPGTAGICIGNEFPQFAAARHPEHSRVDTDGARRWLTEILGAVDRRCACVHCFDDDLWFDATHPFIPPFATQFGDLTTVHSWVFAHVGPRYGKRHPALEVFARYLVELACAWNRYCNVPDRGVWLQEVGAPITCVTAEDAADFATATIRGVIDVPELTGITWWCSHDVSRKLADFPELEYSLGLIDSDGKVKPVGRAVAEFAHAVRSGDNIGTAGADSAERPVLDVPADPALRHEAGPQGDVFDTFQRIWTRDHVWPQLRVNHA</sequence>
<dbReference type="RefSeq" id="WP_092648953.1">
    <property type="nucleotide sequence ID" value="NZ_LT629792.1"/>
</dbReference>
<reference evidence="1 2" key="1">
    <citation type="submission" date="2016-10" db="EMBL/GenBank/DDBJ databases">
        <authorList>
            <person name="Varghese N."/>
            <person name="Submissions S."/>
        </authorList>
    </citation>
    <scope>NUCLEOTIDE SEQUENCE [LARGE SCALE GENOMIC DNA]</scope>
    <source>
        <strain evidence="1 2">DSM 9169</strain>
    </source>
</reference>
<gene>
    <name evidence="1" type="ORF">SAMN04489714_2031</name>
</gene>
<dbReference type="Gene3D" id="3.20.20.80">
    <property type="entry name" value="Glycosidases"/>
    <property type="match status" value="1"/>
</dbReference>
<evidence type="ECO:0008006" key="3">
    <source>
        <dbReference type="Google" id="ProtNLM"/>
    </source>
</evidence>
<dbReference type="SUPFAM" id="SSF51445">
    <property type="entry name" value="(Trans)glycosidases"/>
    <property type="match status" value="1"/>
</dbReference>
<name>A0ABY0VCG0_9ACTO</name>